<sequence length="41" mass="4699">MNHTIINVHQSYGVEFIDGKPHASLFGNIYFDENFGWGFVP</sequence>
<reference evidence="1 2" key="1">
    <citation type="journal article" date="2015" name="Nature">
        <title>rRNA introns, odd ribosomes, and small enigmatic genomes across a large radiation of phyla.</title>
        <authorList>
            <person name="Brown C.T."/>
            <person name="Hug L.A."/>
            <person name="Thomas B.C."/>
            <person name="Sharon I."/>
            <person name="Castelle C.J."/>
            <person name="Singh A."/>
            <person name="Wilkins M.J."/>
            <person name="Williams K.H."/>
            <person name="Banfield J.F."/>
        </authorList>
    </citation>
    <scope>NUCLEOTIDE SEQUENCE [LARGE SCALE GENOMIC DNA]</scope>
</reference>
<name>A0A0G0Q0U3_9BACT</name>
<dbReference type="Proteomes" id="UP000034137">
    <property type="component" value="Unassembled WGS sequence"/>
</dbReference>
<evidence type="ECO:0000313" key="2">
    <source>
        <dbReference type="Proteomes" id="UP000034137"/>
    </source>
</evidence>
<comment type="caution">
    <text evidence="1">The sequence shown here is derived from an EMBL/GenBank/DDBJ whole genome shotgun (WGS) entry which is preliminary data.</text>
</comment>
<proteinExistence type="predicted"/>
<dbReference type="EMBL" id="LBXO01000001">
    <property type="protein sequence ID" value="KKR33969.1"/>
    <property type="molecule type" value="Genomic_DNA"/>
</dbReference>
<organism evidence="1 2">
    <name type="scientific">Candidatus Falkowbacteria bacterium GW2011_GWF2_39_8</name>
    <dbReference type="NCBI Taxonomy" id="1618642"/>
    <lineage>
        <taxon>Bacteria</taxon>
        <taxon>Candidatus Falkowiibacteriota</taxon>
    </lineage>
</organism>
<evidence type="ECO:0000313" key="1">
    <source>
        <dbReference type="EMBL" id="KKR33969.1"/>
    </source>
</evidence>
<gene>
    <name evidence="1" type="ORF">UT64_C0001G0044</name>
</gene>
<dbReference type="AlphaFoldDB" id="A0A0G0Q0U3"/>
<protein>
    <submittedName>
        <fullName evidence="1">Uncharacterized protein</fullName>
    </submittedName>
</protein>
<accession>A0A0G0Q0U3</accession>